<dbReference type="Pfam" id="PF07690">
    <property type="entry name" value="MFS_1"/>
    <property type="match status" value="1"/>
</dbReference>
<dbReference type="CDD" id="cd17502">
    <property type="entry name" value="MFS_Azr1_MDR_like"/>
    <property type="match status" value="1"/>
</dbReference>
<keyword evidence="11" id="KW-1185">Reference proteome</keyword>
<feature type="transmembrane region" description="Helical" evidence="8">
    <location>
        <begin position="562"/>
        <end position="581"/>
    </location>
</feature>
<evidence type="ECO:0000256" key="6">
    <source>
        <dbReference type="ARBA" id="ARBA00023136"/>
    </source>
</evidence>
<dbReference type="InterPro" id="IPR011701">
    <property type="entry name" value="MFS"/>
</dbReference>
<dbReference type="GO" id="GO:0005886">
    <property type="term" value="C:plasma membrane"/>
    <property type="evidence" value="ECO:0007669"/>
    <property type="project" value="TreeGrafter"/>
</dbReference>
<feature type="transmembrane region" description="Helical" evidence="8">
    <location>
        <begin position="364"/>
        <end position="383"/>
    </location>
</feature>
<feature type="region of interest" description="Disordered" evidence="7">
    <location>
        <begin position="1"/>
        <end position="74"/>
    </location>
</feature>
<feature type="transmembrane region" description="Helical" evidence="8">
    <location>
        <begin position="491"/>
        <end position="513"/>
    </location>
</feature>
<dbReference type="GO" id="GO:0012505">
    <property type="term" value="C:endomembrane system"/>
    <property type="evidence" value="ECO:0007669"/>
    <property type="project" value="UniProtKB-SubCell"/>
</dbReference>
<comment type="caution">
    <text evidence="10">The sequence shown here is derived from an EMBL/GenBank/DDBJ whole genome shotgun (WGS) entry which is preliminary data.</text>
</comment>
<evidence type="ECO:0000256" key="8">
    <source>
        <dbReference type="SAM" id="Phobius"/>
    </source>
</evidence>
<dbReference type="Gene3D" id="1.20.1250.20">
    <property type="entry name" value="MFS general substrate transporter like domains"/>
    <property type="match status" value="1"/>
</dbReference>
<comment type="subcellular location">
    <subcellularLocation>
        <location evidence="1">Endomembrane system</location>
        <topology evidence="1">Multi-pass membrane protein</topology>
    </subcellularLocation>
</comment>
<reference evidence="10 11" key="1">
    <citation type="submission" date="2020-12" db="EMBL/GenBank/DDBJ databases">
        <title>Metabolic potential, ecology and presence of endohyphal bacteria is reflected in genomic diversity of Mucoromycotina.</title>
        <authorList>
            <person name="Muszewska A."/>
            <person name="Okrasinska A."/>
            <person name="Steczkiewicz K."/>
            <person name="Drgas O."/>
            <person name="Orlowska M."/>
            <person name="Perlinska-Lenart U."/>
            <person name="Aleksandrzak-Piekarczyk T."/>
            <person name="Szatraj K."/>
            <person name="Zielenkiewicz U."/>
            <person name="Pilsyk S."/>
            <person name="Malc E."/>
            <person name="Mieczkowski P."/>
            <person name="Kruszewska J.S."/>
            <person name="Biernat P."/>
            <person name="Pawlowska J."/>
        </authorList>
    </citation>
    <scope>NUCLEOTIDE SEQUENCE [LARGE SCALE GENOMIC DNA]</scope>
    <source>
        <strain evidence="10 11">CBS 142.35</strain>
    </source>
</reference>
<keyword evidence="5 8" id="KW-1133">Transmembrane helix</keyword>
<evidence type="ECO:0000259" key="9">
    <source>
        <dbReference type="PROSITE" id="PS50850"/>
    </source>
</evidence>
<feature type="transmembrane region" description="Helical" evidence="8">
    <location>
        <begin position="159"/>
        <end position="178"/>
    </location>
</feature>
<keyword evidence="6 8" id="KW-0472">Membrane</keyword>
<dbReference type="OrthoDB" id="10021397at2759"/>
<feature type="transmembrane region" description="Helical" evidence="8">
    <location>
        <begin position="184"/>
        <end position="208"/>
    </location>
</feature>
<comment type="similarity">
    <text evidence="2">Belongs to the major facilitator superfamily.</text>
</comment>
<feature type="transmembrane region" description="Helical" evidence="8">
    <location>
        <begin position="449"/>
        <end position="479"/>
    </location>
</feature>
<feature type="transmembrane region" description="Helical" evidence="8">
    <location>
        <begin position="91"/>
        <end position="117"/>
    </location>
</feature>
<feature type="transmembrane region" description="Helical" evidence="8">
    <location>
        <begin position="251"/>
        <end position="270"/>
    </location>
</feature>
<feature type="transmembrane region" description="Helical" evidence="8">
    <location>
        <begin position="320"/>
        <end position="343"/>
    </location>
</feature>
<dbReference type="InterPro" id="IPR020846">
    <property type="entry name" value="MFS_dom"/>
</dbReference>
<dbReference type="SUPFAM" id="SSF103473">
    <property type="entry name" value="MFS general substrate transporter"/>
    <property type="match status" value="1"/>
</dbReference>
<accession>A0A8H7RZA6</accession>
<proteinExistence type="inferred from homology"/>
<dbReference type="Gene3D" id="1.20.1720.10">
    <property type="entry name" value="Multidrug resistance protein D"/>
    <property type="match status" value="1"/>
</dbReference>
<feature type="transmembrane region" description="Helical" evidence="8">
    <location>
        <begin position="220"/>
        <end position="239"/>
    </location>
</feature>
<evidence type="ECO:0000313" key="11">
    <source>
        <dbReference type="Proteomes" id="UP000646827"/>
    </source>
</evidence>
<dbReference type="Proteomes" id="UP000646827">
    <property type="component" value="Unassembled WGS sequence"/>
</dbReference>
<evidence type="ECO:0000256" key="2">
    <source>
        <dbReference type="ARBA" id="ARBA00008335"/>
    </source>
</evidence>
<feature type="transmembrane region" description="Helical" evidence="8">
    <location>
        <begin position="129"/>
        <end position="147"/>
    </location>
</feature>
<feature type="domain" description="Major facilitator superfamily (MFS) profile" evidence="9">
    <location>
        <begin position="94"/>
        <end position="586"/>
    </location>
</feature>
<evidence type="ECO:0000256" key="5">
    <source>
        <dbReference type="ARBA" id="ARBA00022989"/>
    </source>
</evidence>
<feature type="transmembrane region" description="Helical" evidence="8">
    <location>
        <begin position="395"/>
        <end position="416"/>
    </location>
</feature>
<evidence type="ECO:0000256" key="7">
    <source>
        <dbReference type="SAM" id="MobiDB-lite"/>
    </source>
</evidence>
<evidence type="ECO:0000256" key="3">
    <source>
        <dbReference type="ARBA" id="ARBA00022448"/>
    </source>
</evidence>
<sequence>MVTAKNEENTPLLDNRNTLSSHDYKTLADSNSDDNDDRITILTSNPPSVTSSKRSRRISVSNSSSSSVNDEAVVPEEEEDIVAKRLNGASLVTVLASLYVAVSLASLDASIVATVYAQIGTEFKRSNEIIWVATSYMLSFTALQPLYGRISDVFGRKSALLFATILFFIGSLLCGAAPDMWTLVAARAVAGLGGGGINTLTTVITSDLVPLRQRGKYQGYGNMAYGLGSVIGGPLGGFITDSVGWRYCFYINLPILLVTIYTASCILTNYNLKEKKDNSTTMERLKQIDYLGAISIVSAVVAFLLATSMGGNLRPWSDPLVVGCLGVSIVLAVVFCVVEAKVARNPLMPWHIISSQTPLASSSVNFWTLMCTTATIYITPLYIQGLLGESPTTSGLYFLPKILCVSTGSVLSGVYMSRTGEYRKITIFFSFVLLLSMIGYSTWTRDTSIYLIMACLFGDGVSMGVIITTTLIAMLSCVGAAEMATITSMSYLFRSAGGVIGISATTAIFQAVVKANLAEKITGPDAEKYIEIARQSMNEVRELLPSDVLEIVLDIYEVAIRYAYISTIAMAFLAFISTFLIQHYELQTKVRK</sequence>
<organism evidence="10 11">
    <name type="scientific">Circinella minor</name>
    <dbReference type="NCBI Taxonomy" id="1195481"/>
    <lineage>
        <taxon>Eukaryota</taxon>
        <taxon>Fungi</taxon>
        <taxon>Fungi incertae sedis</taxon>
        <taxon>Mucoromycota</taxon>
        <taxon>Mucoromycotina</taxon>
        <taxon>Mucoromycetes</taxon>
        <taxon>Mucorales</taxon>
        <taxon>Lichtheimiaceae</taxon>
        <taxon>Circinella</taxon>
    </lineage>
</organism>
<dbReference type="AlphaFoldDB" id="A0A8H7RZA6"/>
<keyword evidence="3" id="KW-0813">Transport</keyword>
<name>A0A8H7RZA6_9FUNG</name>
<dbReference type="PANTHER" id="PTHR23501">
    <property type="entry name" value="MAJOR FACILITATOR SUPERFAMILY"/>
    <property type="match status" value="1"/>
</dbReference>
<evidence type="ECO:0000256" key="4">
    <source>
        <dbReference type="ARBA" id="ARBA00022692"/>
    </source>
</evidence>
<feature type="transmembrane region" description="Helical" evidence="8">
    <location>
        <begin position="290"/>
        <end position="308"/>
    </location>
</feature>
<feature type="transmembrane region" description="Helical" evidence="8">
    <location>
        <begin position="425"/>
        <end position="443"/>
    </location>
</feature>
<dbReference type="GO" id="GO:0015174">
    <property type="term" value="F:basic amino acid transmembrane transporter activity"/>
    <property type="evidence" value="ECO:0007669"/>
    <property type="project" value="TreeGrafter"/>
</dbReference>
<dbReference type="GO" id="GO:0000329">
    <property type="term" value="C:fungal-type vacuole membrane"/>
    <property type="evidence" value="ECO:0007669"/>
    <property type="project" value="TreeGrafter"/>
</dbReference>
<dbReference type="EMBL" id="JAEPRB010000169">
    <property type="protein sequence ID" value="KAG2219670.1"/>
    <property type="molecule type" value="Genomic_DNA"/>
</dbReference>
<dbReference type="InterPro" id="IPR036259">
    <property type="entry name" value="MFS_trans_sf"/>
</dbReference>
<dbReference type="PANTHER" id="PTHR23501:SF191">
    <property type="entry name" value="VACUOLAR BASIC AMINO ACID TRANSPORTER 4"/>
    <property type="match status" value="1"/>
</dbReference>
<feature type="compositionally biased region" description="Low complexity" evidence="7">
    <location>
        <begin position="48"/>
        <end position="68"/>
    </location>
</feature>
<keyword evidence="4 8" id="KW-0812">Transmembrane</keyword>
<evidence type="ECO:0000313" key="10">
    <source>
        <dbReference type="EMBL" id="KAG2219670.1"/>
    </source>
</evidence>
<gene>
    <name evidence="10" type="ORF">INT45_011854</name>
</gene>
<dbReference type="FunFam" id="1.20.1720.10:FF:000013">
    <property type="entry name" value="Related to multidrug resistance proteins"/>
    <property type="match status" value="1"/>
</dbReference>
<dbReference type="PROSITE" id="PS50850">
    <property type="entry name" value="MFS"/>
    <property type="match status" value="1"/>
</dbReference>
<evidence type="ECO:0000256" key="1">
    <source>
        <dbReference type="ARBA" id="ARBA00004127"/>
    </source>
</evidence>
<protein>
    <recommendedName>
        <fullName evidence="9">Major facilitator superfamily (MFS) profile domain-containing protein</fullName>
    </recommendedName>
</protein>